<evidence type="ECO:0000313" key="2">
    <source>
        <dbReference type="Proteomes" id="UP001458880"/>
    </source>
</evidence>
<evidence type="ECO:0000313" key="1">
    <source>
        <dbReference type="EMBL" id="KAK9752218.1"/>
    </source>
</evidence>
<comment type="caution">
    <text evidence="1">The sequence shown here is derived from an EMBL/GenBank/DDBJ whole genome shotgun (WGS) entry which is preliminary data.</text>
</comment>
<gene>
    <name evidence="1" type="ORF">QE152_g4373</name>
</gene>
<dbReference type="AlphaFoldDB" id="A0AAW1N1F9"/>
<proteinExistence type="predicted"/>
<dbReference type="Proteomes" id="UP001458880">
    <property type="component" value="Unassembled WGS sequence"/>
</dbReference>
<organism evidence="1 2">
    <name type="scientific">Popillia japonica</name>
    <name type="common">Japanese beetle</name>
    <dbReference type="NCBI Taxonomy" id="7064"/>
    <lineage>
        <taxon>Eukaryota</taxon>
        <taxon>Metazoa</taxon>
        <taxon>Ecdysozoa</taxon>
        <taxon>Arthropoda</taxon>
        <taxon>Hexapoda</taxon>
        <taxon>Insecta</taxon>
        <taxon>Pterygota</taxon>
        <taxon>Neoptera</taxon>
        <taxon>Endopterygota</taxon>
        <taxon>Coleoptera</taxon>
        <taxon>Polyphaga</taxon>
        <taxon>Scarabaeiformia</taxon>
        <taxon>Scarabaeidae</taxon>
        <taxon>Rutelinae</taxon>
        <taxon>Popillia</taxon>
    </lineage>
</organism>
<keyword evidence="2" id="KW-1185">Reference proteome</keyword>
<reference evidence="1 2" key="1">
    <citation type="journal article" date="2024" name="BMC Genomics">
        <title>De novo assembly and annotation of Popillia japonica's genome with initial clues to its potential as an invasive pest.</title>
        <authorList>
            <person name="Cucini C."/>
            <person name="Boschi S."/>
            <person name="Funari R."/>
            <person name="Cardaioli E."/>
            <person name="Iannotti N."/>
            <person name="Marturano G."/>
            <person name="Paoli F."/>
            <person name="Bruttini M."/>
            <person name="Carapelli A."/>
            <person name="Frati F."/>
            <person name="Nardi F."/>
        </authorList>
    </citation>
    <scope>NUCLEOTIDE SEQUENCE [LARGE SCALE GENOMIC DNA]</scope>
    <source>
        <strain evidence="1">DMR45628</strain>
    </source>
</reference>
<sequence length="101" mass="11887">MQYTGIHLHCVEQIHLSIMVQVLWLPFIRLNTAEYREIFKRKGFSNSVDGEPPDDLLYQSDQDDALHLERTTWRILNQIRTGVTSIKVNKVKTNRFPRSSM</sequence>
<protein>
    <submittedName>
        <fullName evidence="1">Uncharacterized protein</fullName>
    </submittedName>
</protein>
<dbReference type="EMBL" id="JASPKY010000022">
    <property type="protein sequence ID" value="KAK9752218.1"/>
    <property type="molecule type" value="Genomic_DNA"/>
</dbReference>
<accession>A0AAW1N1F9</accession>
<name>A0AAW1N1F9_POPJA</name>